<dbReference type="EMBL" id="JABANE010000036">
    <property type="protein sequence ID" value="NME69165.1"/>
    <property type="molecule type" value="Genomic_DNA"/>
</dbReference>
<sequence>MMNEDQINNKINGYISRFWSVYLPKNDQTIEAFRNGVKIGFQNKDKNNLVRVEKRDLIPLFEYINNHWNTTLLKSKIVTVAFLKGYDLALRPSLDSSIEEYADIRTLFATYIYKQYKIRHFSWESSIDTYAYRNGLDWINSFKILFNEFIDSFVPFKDEIMLTRNRLEYDIIAPESEFEIDYNQYDLPKEKFTSIVVEGHKIKEGTILELGDLLGEDYKRTVHYNIQVTDPLWDIYEKSEKDFQYVKLCHIEESHEILQCMTFDRLRRVCSGFRSIVKHIRKRNGEYYVYTNDYEIAIANAFRIGEVKVVSEYNQIDIKRNDFINDYFQKNAKEYCYFLEESLDQFYSTMINGDGGYFKFEWVNYSSYFVGWKEHKTKAIKSYIKP</sequence>
<dbReference type="RefSeq" id="WP_169657450.1">
    <property type="nucleotide sequence ID" value="NZ_JABANE010000036.1"/>
</dbReference>
<accession>A0A7X9RUX4</accession>
<comment type="caution">
    <text evidence="1">The sequence shown here is derived from an EMBL/GenBank/DDBJ whole genome shotgun (WGS) entry which is preliminary data.</text>
</comment>
<proteinExistence type="predicted"/>
<name>A0A7X9RUX4_9BACT</name>
<dbReference type="AlphaFoldDB" id="A0A7X9RUX4"/>
<reference evidence="1 2" key="1">
    <citation type="submission" date="2020-04" db="EMBL/GenBank/DDBJ databases">
        <title>Flammeovirga sp. SR4, a novel species isolated from seawater.</title>
        <authorList>
            <person name="Wang X."/>
        </authorList>
    </citation>
    <scope>NUCLEOTIDE SEQUENCE [LARGE SCALE GENOMIC DNA]</scope>
    <source>
        <strain evidence="1 2">ATCC 23126</strain>
    </source>
</reference>
<gene>
    <name evidence="1" type="ORF">HHU12_14410</name>
</gene>
<keyword evidence="2" id="KW-1185">Reference proteome</keyword>
<organism evidence="1 2">
    <name type="scientific">Flammeovirga aprica JL-4</name>
    <dbReference type="NCBI Taxonomy" id="694437"/>
    <lineage>
        <taxon>Bacteria</taxon>
        <taxon>Pseudomonadati</taxon>
        <taxon>Bacteroidota</taxon>
        <taxon>Cytophagia</taxon>
        <taxon>Cytophagales</taxon>
        <taxon>Flammeovirgaceae</taxon>
        <taxon>Flammeovirga</taxon>
    </lineage>
</organism>
<protein>
    <submittedName>
        <fullName evidence="1">Uncharacterized protein</fullName>
    </submittedName>
</protein>
<evidence type="ECO:0000313" key="1">
    <source>
        <dbReference type="EMBL" id="NME69165.1"/>
    </source>
</evidence>
<evidence type="ECO:0000313" key="2">
    <source>
        <dbReference type="Proteomes" id="UP000576082"/>
    </source>
</evidence>
<dbReference type="Proteomes" id="UP000576082">
    <property type="component" value="Unassembled WGS sequence"/>
</dbReference>